<feature type="region of interest" description="Disordered" evidence="1">
    <location>
        <begin position="1"/>
        <end position="32"/>
    </location>
</feature>
<evidence type="ECO:0000313" key="3">
    <source>
        <dbReference type="Proteomes" id="UP001159364"/>
    </source>
</evidence>
<organism evidence="2 3">
    <name type="scientific">Erythroxylum novogranatense</name>
    <dbReference type="NCBI Taxonomy" id="1862640"/>
    <lineage>
        <taxon>Eukaryota</taxon>
        <taxon>Viridiplantae</taxon>
        <taxon>Streptophyta</taxon>
        <taxon>Embryophyta</taxon>
        <taxon>Tracheophyta</taxon>
        <taxon>Spermatophyta</taxon>
        <taxon>Magnoliopsida</taxon>
        <taxon>eudicotyledons</taxon>
        <taxon>Gunneridae</taxon>
        <taxon>Pentapetalae</taxon>
        <taxon>rosids</taxon>
        <taxon>fabids</taxon>
        <taxon>Malpighiales</taxon>
        <taxon>Erythroxylaceae</taxon>
        <taxon>Erythroxylum</taxon>
    </lineage>
</organism>
<protein>
    <submittedName>
        <fullName evidence="2">Uncharacterized protein</fullName>
    </submittedName>
</protein>
<name>A0AAV8SVE3_9ROSI</name>
<gene>
    <name evidence="2" type="ORF">K2173_025079</name>
</gene>
<dbReference type="PANTHER" id="PTHR34567:SF3">
    <property type="entry name" value="FK506-BINDING-LIKE PROTEIN"/>
    <property type="match status" value="1"/>
</dbReference>
<comment type="caution">
    <text evidence="2">The sequence shown here is derived from an EMBL/GenBank/DDBJ whole genome shotgun (WGS) entry which is preliminary data.</text>
</comment>
<dbReference type="AlphaFoldDB" id="A0AAV8SVE3"/>
<dbReference type="EMBL" id="JAIWQS010000009">
    <property type="protein sequence ID" value="KAJ8756267.1"/>
    <property type="molecule type" value="Genomic_DNA"/>
</dbReference>
<proteinExistence type="predicted"/>
<evidence type="ECO:0000313" key="2">
    <source>
        <dbReference type="EMBL" id="KAJ8756267.1"/>
    </source>
</evidence>
<evidence type="ECO:0000256" key="1">
    <source>
        <dbReference type="SAM" id="MobiDB-lite"/>
    </source>
</evidence>
<reference evidence="2 3" key="1">
    <citation type="submission" date="2021-09" db="EMBL/GenBank/DDBJ databases">
        <title>Genomic insights and catalytic innovation underlie evolution of tropane alkaloids biosynthesis.</title>
        <authorList>
            <person name="Wang Y.-J."/>
            <person name="Tian T."/>
            <person name="Huang J.-P."/>
            <person name="Huang S.-X."/>
        </authorList>
    </citation>
    <scope>NUCLEOTIDE SEQUENCE [LARGE SCALE GENOMIC DNA]</scope>
    <source>
        <strain evidence="2">KIB-2018</strain>
        <tissue evidence="2">Leaf</tissue>
    </source>
</reference>
<feature type="compositionally biased region" description="Polar residues" evidence="1">
    <location>
        <begin position="18"/>
        <end position="32"/>
    </location>
</feature>
<dbReference type="PANTHER" id="PTHR34567">
    <property type="entry name" value="FK506-BINDING-LIKE PROTEIN"/>
    <property type="match status" value="1"/>
</dbReference>
<sequence length="286" mass="32794">MNNRRRQWAGDAHRHVQRTGSQFTKPPQGSWQPTVPAWEKKFCYLVGSIPWNKLLETKRSMYLYENVVKWDDSAGEEAFQNAKSRFWAEINGLPCNISLPDPDIYIDEIDWNANVDPDLLLDLELEPKAPDEREKGEEVVILGSSLFLNQPFSCTGWGDFKDDMQKAAEGYGECNQNIGNNWNSWDSNTGQTNGGFKDNNLENCWNNSKGWEDNCNEWNKSSSGLNNVNSRAKGSGGMMDGYGKKRDVGHCYMSQYKVSKFHGDDYQIDRGWRRNGRGRKKVNFVH</sequence>
<keyword evidence="3" id="KW-1185">Reference proteome</keyword>
<dbReference type="Proteomes" id="UP001159364">
    <property type="component" value="Linkage Group LG09"/>
</dbReference>
<accession>A0AAV8SVE3</accession>